<keyword evidence="6 9" id="KW-1133">Transmembrane helix</keyword>
<dbReference type="eggNOG" id="COG0845">
    <property type="taxonomic scope" value="Bacteria"/>
</dbReference>
<feature type="transmembrane region" description="Helical" evidence="9">
    <location>
        <begin position="387"/>
        <end position="406"/>
    </location>
</feature>
<keyword evidence="8 9" id="KW-0472">Membrane</keyword>
<dbReference type="PANTHER" id="PTHR32347:SF23">
    <property type="entry name" value="BLL5650 PROTEIN"/>
    <property type="match status" value="1"/>
</dbReference>
<dbReference type="eggNOG" id="COG1994">
    <property type="taxonomic scope" value="Bacteria"/>
</dbReference>
<feature type="transmembrane region" description="Helical" evidence="9">
    <location>
        <begin position="157"/>
        <end position="175"/>
    </location>
</feature>
<evidence type="ECO:0000313" key="11">
    <source>
        <dbReference type="EMBL" id="AEG93378.1"/>
    </source>
</evidence>
<dbReference type="STRING" id="365046.Rta_22800"/>
<evidence type="ECO:0000256" key="5">
    <source>
        <dbReference type="ARBA" id="ARBA00022692"/>
    </source>
</evidence>
<evidence type="ECO:0000256" key="2">
    <source>
        <dbReference type="ARBA" id="ARBA00004141"/>
    </source>
</evidence>
<dbReference type="InterPro" id="IPR050465">
    <property type="entry name" value="UPF0194_transport"/>
</dbReference>
<reference evidence="11 12" key="2">
    <citation type="journal article" date="2011" name="PLoS ONE">
        <title>The Cyst-Dividing Bacterium Ramlibacter tataouinensis TTB310 Genome Reveals a Well-Stocked Toolbox for Adaptation to a Desert Environment.</title>
        <authorList>
            <person name="De Luca G."/>
            <person name="Barakat M."/>
            <person name="Ortet P."/>
            <person name="Fochesato S."/>
            <person name="Jourlin-Castelli C."/>
            <person name="Ansaldi M."/>
            <person name="Py B."/>
            <person name="Fichant G."/>
            <person name="Coutinho P.M."/>
            <person name="Voulhoux R."/>
            <person name="Bastien O."/>
            <person name="Marechal E."/>
            <person name="Henrissat B."/>
            <person name="Quentin Y."/>
            <person name="Noirot P."/>
            <person name="Filloux A."/>
            <person name="Mejean V."/>
            <person name="Dubow M.S."/>
            <person name="Barras F."/>
            <person name="Barbe V."/>
            <person name="Weissenbach J."/>
            <person name="Mihalcescu I."/>
            <person name="Vermeglio A."/>
            <person name="Achouak W."/>
            <person name="Heulin T."/>
        </authorList>
    </citation>
    <scope>NUCLEOTIDE SEQUENCE [LARGE SCALE GENOMIC DNA]</scope>
    <source>
        <strain evidence="12">ATCC BAA-407 / DSM 14655 / LMG 21543 / TTB310</strain>
    </source>
</reference>
<feature type="transmembrane region" description="Helical" evidence="9">
    <location>
        <begin position="358"/>
        <end position="381"/>
    </location>
</feature>
<dbReference type="Proteomes" id="UP000008385">
    <property type="component" value="Chromosome"/>
</dbReference>
<protein>
    <submittedName>
        <fullName evidence="11">Candidate membrane protein</fullName>
    </submittedName>
</protein>
<keyword evidence="7" id="KW-0175">Coiled coil</keyword>
<feature type="transmembrane region" description="Helical" evidence="9">
    <location>
        <begin position="426"/>
        <end position="442"/>
    </location>
</feature>
<dbReference type="AlphaFoldDB" id="F5Y0H2"/>
<evidence type="ECO:0000259" key="10">
    <source>
        <dbReference type="Pfam" id="PF02163"/>
    </source>
</evidence>
<comment type="cofactor">
    <cofactor evidence="1">
        <name>Zn(2+)</name>
        <dbReference type="ChEBI" id="CHEBI:29105"/>
    </cofactor>
</comment>
<dbReference type="InterPro" id="IPR008915">
    <property type="entry name" value="Peptidase_M50"/>
</dbReference>
<dbReference type="GO" id="GO:0030313">
    <property type="term" value="C:cell envelope"/>
    <property type="evidence" value="ECO:0007669"/>
    <property type="project" value="UniProtKB-SubCell"/>
</dbReference>
<evidence type="ECO:0000256" key="1">
    <source>
        <dbReference type="ARBA" id="ARBA00001947"/>
    </source>
</evidence>
<keyword evidence="5 9" id="KW-0812">Transmembrane</keyword>
<organism evidence="11 12">
    <name type="scientific">Ramlibacter tataouinensis (strain ATCC BAA-407 / DSM 14655 / LMG 21543 / TTB310)</name>
    <dbReference type="NCBI Taxonomy" id="365046"/>
    <lineage>
        <taxon>Bacteria</taxon>
        <taxon>Pseudomonadati</taxon>
        <taxon>Pseudomonadota</taxon>
        <taxon>Betaproteobacteria</taxon>
        <taxon>Burkholderiales</taxon>
        <taxon>Comamonadaceae</taxon>
        <taxon>Ramlibacter</taxon>
    </lineage>
</organism>
<comment type="similarity">
    <text evidence="4">Belongs to the peptidase M50B family.</text>
</comment>
<evidence type="ECO:0000313" key="12">
    <source>
        <dbReference type="Proteomes" id="UP000008385"/>
    </source>
</evidence>
<dbReference type="PANTHER" id="PTHR32347">
    <property type="entry name" value="EFFLUX SYSTEM COMPONENT YKNX-RELATED"/>
    <property type="match status" value="1"/>
</dbReference>
<feature type="transmembrane region" description="Helical" evidence="9">
    <location>
        <begin position="253"/>
        <end position="275"/>
    </location>
</feature>
<feature type="domain" description="Peptidase M50" evidence="10">
    <location>
        <begin position="197"/>
        <end position="273"/>
    </location>
</feature>
<keyword evidence="12" id="KW-1185">Reference proteome</keyword>
<dbReference type="KEGG" id="rta:Rta_22800"/>
<name>F5Y0H2_RAMTT</name>
<dbReference type="HOGENOM" id="CLU_019354_1_0_4"/>
<proteinExistence type="inferred from homology"/>
<comment type="subcellular location">
    <subcellularLocation>
        <location evidence="3">Cell envelope</location>
    </subcellularLocation>
    <subcellularLocation>
        <location evidence="2">Membrane</location>
        <topology evidence="2">Multi-pass membrane protein</topology>
    </subcellularLocation>
</comment>
<evidence type="ECO:0000256" key="6">
    <source>
        <dbReference type="ARBA" id="ARBA00022989"/>
    </source>
</evidence>
<gene>
    <name evidence="11" type="ordered locus">Rta_22800</name>
</gene>
<sequence length="718" mass="79449">MSTAMAIATAGSPRLPTLREELRLLPAAANRDGSPAWTVQDPLTNRFFRIGWLDFEVLLRWSLGSARDIADSVNEETTLSIDEDDVHELAGFLEQNSLVRADTAQAVDRLRDRAARMQTSPLQWLLHHYLFFRIPLVRPQVWLAGLLPYVDWVFSRTTAWALAALTLTGLVLAGRQWETFAGTVVEQLTWSGMLGYTVALVFAKALHEMGHALTATRYGVRVAHMGVALLVLFPMLYTDTGESWKLHRSRQRLAIASAGMVTELALAGLATLAWSLAPDGAVRNALFFLATTSWVLTLLVNASPFMRFDGYFILSDLLDLPNLHERSGALARTWMRRTLLGFDEPWPERLPGRGNAMLIAFALVTWAYRLTVFLGIALLVYHFAFKLLGLFLMAVELVWFIGRPVWAELCVWRERKGEIRRSRKRWAGALLAALLLVVLLPWQTGVRASGWVHAERQQVIHSPLAARLAVVPQEGAVTQGQPLFALQSPELALSAQRALSLADARARELIGLSGFADGEERRQQLQHQQDRYLAEASLFQGEQQRLQLVAPFAGVLTDLDPQLAGGVWVQPRQPLAILVDPSRWTVEAFVAEEDMARVRVGDAARVYLQTRSREALVGRVVEVDATRTTMLPHAMLDANKGGSIVVVPREGSAAAAGSASAAEHAPRDALYRVRIALDGRPASLRMALSEVVITGQAHAWLPGLLERLAVVLVRESGF</sequence>
<dbReference type="GO" id="GO:0016020">
    <property type="term" value="C:membrane"/>
    <property type="evidence" value="ECO:0007669"/>
    <property type="project" value="UniProtKB-SubCell"/>
</dbReference>
<feature type="transmembrane region" description="Helical" evidence="9">
    <location>
        <begin position="187"/>
        <end position="206"/>
    </location>
</feature>
<evidence type="ECO:0000256" key="4">
    <source>
        <dbReference type="ARBA" id="ARBA00007931"/>
    </source>
</evidence>
<reference evidence="12" key="1">
    <citation type="submission" date="2006-01" db="EMBL/GenBank/DDBJ databases">
        <title>Genome of the cyst-dividing bacterium Ramlibacter tataouinensis.</title>
        <authorList>
            <person name="Barakat M."/>
            <person name="Ortet P."/>
            <person name="De Luca G."/>
            <person name="Jourlin-Castelli C."/>
            <person name="Ansaldi M."/>
            <person name="Py B."/>
            <person name="Fichant G."/>
            <person name="Coutinho P."/>
            <person name="Voulhoux R."/>
            <person name="Bastien O."/>
            <person name="Roy S."/>
            <person name="Marechal E."/>
            <person name="Henrissat B."/>
            <person name="Quentin Y."/>
            <person name="Noirot P."/>
            <person name="Filloux A."/>
            <person name="Mejean V."/>
            <person name="DuBow M."/>
            <person name="Barras F."/>
            <person name="Heulin T."/>
        </authorList>
    </citation>
    <scope>NUCLEOTIDE SEQUENCE [LARGE SCALE GENOMIC DNA]</scope>
    <source>
        <strain evidence="12">ATCC BAA-407 / DSM 14655 / LMG 21543 / TTB310</strain>
    </source>
</reference>
<accession>F5Y0H2</accession>
<evidence type="ECO:0000256" key="9">
    <source>
        <dbReference type="SAM" id="Phobius"/>
    </source>
</evidence>
<dbReference type="Gene3D" id="2.40.30.170">
    <property type="match status" value="1"/>
</dbReference>
<dbReference type="GO" id="GO:0006508">
    <property type="term" value="P:proteolysis"/>
    <property type="evidence" value="ECO:0007669"/>
    <property type="project" value="InterPro"/>
</dbReference>
<dbReference type="PATRIC" id="fig|365046.3.peg.2335"/>
<feature type="transmembrane region" description="Helical" evidence="9">
    <location>
        <begin position="218"/>
        <end position="237"/>
    </location>
</feature>
<feature type="transmembrane region" description="Helical" evidence="9">
    <location>
        <begin position="281"/>
        <end position="300"/>
    </location>
</feature>
<evidence type="ECO:0000256" key="3">
    <source>
        <dbReference type="ARBA" id="ARBA00004196"/>
    </source>
</evidence>
<dbReference type="Pfam" id="PF02163">
    <property type="entry name" value="Peptidase_M50"/>
    <property type="match status" value="1"/>
</dbReference>
<evidence type="ECO:0000256" key="8">
    <source>
        <dbReference type="ARBA" id="ARBA00023136"/>
    </source>
</evidence>
<dbReference type="EMBL" id="CP000245">
    <property type="protein sequence ID" value="AEG93378.1"/>
    <property type="molecule type" value="Genomic_DNA"/>
</dbReference>
<evidence type="ECO:0000256" key="7">
    <source>
        <dbReference type="ARBA" id="ARBA00023054"/>
    </source>
</evidence>